<dbReference type="EMBL" id="JAVFKP010000006">
    <property type="protein sequence ID" value="MDQ4628657.1"/>
    <property type="molecule type" value="Genomic_DNA"/>
</dbReference>
<evidence type="ECO:0000313" key="1">
    <source>
        <dbReference type="EMBL" id="MDQ4628657.1"/>
    </source>
</evidence>
<keyword evidence="2" id="KW-1185">Reference proteome</keyword>
<dbReference type="RefSeq" id="WP_307780244.1">
    <property type="nucleotide sequence ID" value="NZ_JAVFKP010000006.1"/>
</dbReference>
<sequence>MFSWFKKSLRSQSPLNALPLYFQDTHSAFEYACEFLHNELVAGAILPSLVLEVGAAKNSDVAVKLQSDGTQVVRLRVCSKDGGYIVMASTVGANGPSLQPGDLVAWQAGLAVEAMASQFPDTRSMWTGLILAKLLPEYTAGRGWAIEQIYKQ</sequence>
<proteinExistence type="predicted"/>
<dbReference type="Proteomes" id="UP001237592">
    <property type="component" value="Unassembled WGS sequence"/>
</dbReference>
<name>A0ABU0XYJ3_9BURK</name>
<reference evidence="1 2" key="1">
    <citation type="submission" date="2023-08" db="EMBL/GenBank/DDBJ databases">
        <title>Draft genome sequence of Janthinobacterium lividum.</title>
        <authorList>
            <person name="Chun B.H."/>
            <person name="Lee Y."/>
        </authorList>
    </citation>
    <scope>NUCLEOTIDE SEQUENCE [LARGE SCALE GENOMIC DNA]</scope>
    <source>
        <strain evidence="1 2">AMJK</strain>
    </source>
</reference>
<organism evidence="1 2">
    <name type="scientific">Janthinobacterium lividum</name>
    <dbReference type="NCBI Taxonomy" id="29581"/>
    <lineage>
        <taxon>Bacteria</taxon>
        <taxon>Pseudomonadati</taxon>
        <taxon>Pseudomonadota</taxon>
        <taxon>Betaproteobacteria</taxon>
        <taxon>Burkholderiales</taxon>
        <taxon>Oxalobacteraceae</taxon>
        <taxon>Janthinobacterium</taxon>
    </lineage>
</organism>
<evidence type="ECO:0000313" key="2">
    <source>
        <dbReference type="Proteomes" id="UP001237592"/>
    </source>
</evidence>
<protein>
    <submittedName>
        <fullName evidence="1">Uncharacterized protein</fullName>
    </submittedName>
</protein>
<gene>
    <name evidence="1" type="ORF">RB624_22500</name>
</gene>
<comment type="caution">
    <text evidence="1">The sequence shown here is derived from an EMBL/GenBank/DDBJ whole genome shotgun (WGS) entry which is preliminary data.</text>
</comment>
<accession>A0ABU0XYJ3</accession>